<accession>A0ABT0LEY0</accession>
<organism evidence="1 2">
    <name type="scientific">Shewanella surugensis</name>
    <dbReference type="NCBI Taxonomy" id="212020"/>
    <lineage>
        <taxon>Bacteria</taxon>
        <taxon>Pseudomonadati</taxon>
        <taxon>Pseudomonadota</taxon>
        <taxon>Gammaproteobacteria</taxon>
        <taxon>Alteromonadales</taxon>
        <taxon>Shewanellaceae</taxon>
        <taxon>Shewanella</taxon>
    </lineage>
</organism>
<evidence type="ECO:0000313" key="2">
    <source>
        <dbReference type="Proteomes" id="UP001203423"/>
    </source>
</evidence>
<name>A0ABT0LEY0_9GAMM</name>
<comment type="caution">
    <text evidence="1">The sequence shown here is derived from an EMBL/GenBank/DDBJ whole genome shotgun (WGS) entry which is preliminary data.</text>
</comment>
<evidence type="ECO:0000313" key="1">
    <source>
        <dbReference type="EMBL" id="MCL1126266.1"/>
    </source>
</evidence>
<proteinExistence type="predicted"/>
<keyword evidence="2" id="KW-1185">Reference proteome</keyword>
<gene>
    <name evidence="1" type="ORF">L2764_17715</name>
</gene>
<dbReference type="EMBL" id="JAKIKS010000080">
    <property type="protein sequence ID" value="MCL1126266.1"/>
    <property type="molecule type" value="Genomic_DNA"/>
</dbReference>
<protein>
    <submittedName>
        <fullName evidence="1">Uncharacterized protein</fullName>
    </submittedName>
</protein>
<sequence>MNRVKETLIALEQACIKPDIRASKIALDCIPKPPEDAGFSWNRKP</sequence>
<dbReference type="RefSeq" id="WP_248941654.1">
    <property type="nucleotide sequence ID" value="NZ_JAKIKS010000080.1"/>
</dbReference>
<reference evidence="1 2" key="1">
    <citation type="submission" date="2022-01" db="EMBL/GenBank/DDBJ databases">
        <title>Whole genome-based taxonomy of the Shewanellaceae.</title>
        <authorList>
            <person name="Martin-Rodriguez A.J."/>
        </authorList>
    </citation>
    <scope>NUCLEOTIDE SEQUENCE [LARGE SCALE GENOMIC DNA]</scope>
    <source>
        <strain evidence="1 2">DSM 17177</strain>
    </source>
</reference>
<dbReference type="Proteomes" id="UP001203423">
    <property type="component" value="Unassembled WGS sequence"/>
</dbReference>